<keyword evidence="3 7" id="KW-0677">Repeat</keyword>
<dbReference type="SMART" id="SM01167">
    <property type="entry name" value="DUF1900"/>
    <property type="match status" value="1"/>
</dbReference>
<dbReference type="Pfam" id="PF16300">
    <property type="entry name" value="WD40_4"/>
    <property type="match status" value="1"/>
</dbReference>
<feature type="domain" description="DUF1899" evidence="9">
    <location>
        <begin position="2"/>
        <end position="65"/>
    </location>
</feature>
<evidence type="ECO:0000256" key="8">
    <source>
        <dbReference type="SAM" id="MobiDB-lite"/>
    </source>
</evidence>
<dbReference type="SUPFAM" id="SSF50978">
    <property type="entry name" value="WD40 repeat-like"/>
    <property type="match status" value="1"/>
</dbReference>
<keyword evidence="2 6" id="KW-0853">WD repeat</keyword>
<keyword evidence="5" id="KW-0009">Actin-binding</keyword>
<evidence type="ECO:0000256" key="5">
    <source>
        <dbReference type="ARBA" id="ARBA00023203"/>
    </source>
</evidence>
<dbReference type="SMART" id="SM01166">
    <property type="entry name" value="DUF1899"/>
    <property type="match status" value="1"/>
</dbReference>
<dbReference type="InterPro" id="IPR036322">
    <property type="entry name" value="WD40_repeat_dom_sf"/>
</dbReference>
<evidence type="ECO:0000256" key="2">
    <source>
        <dbReference type="ARBA" id="ARBA00022574"/>
    </source>
</evidence>
<proteinExistence type="inferred from homology"/>
<dbReference type="GO" id="GO:0051015">
    <property type="term" value="F:actin filament binding"/>
    <property type="evidence" value="ECO:0007669"/>
    <property type="project" value="TreeGrafter"/>
</dbReference>
<feature type="repeat" description="WD" evidence="6">
    <location>
        <begin position="74"/>
        <end position="116"/>
    </location>
</feature>
<evidence type="ECO:0000256" key="7">
    <source>
        <dbReference type="RuleBase" id="RU280818"/>
    </source>
</evidence>
<feature type="compositionally biased region" description="Low complexity" evidence="8">
    <location>
        <begin position="415"/>
        <end position="425"/>
    </location>
</feature>
<evidence type="ECO:0000256" key="4">
    <source>
        <dbReference type="ARBA" id="ARBA00023054"/>
    </source>
</evidence>
<evidence type="ECO:0000313" key="10">
    <source>
        <dbReference type="EMBL" id="KAL0481240.1"/>
    </source>
</evidence>
<evidence type="ECO:0000256" key="1">
    <source>
        <dbReference type="ARBA" id="ARBA00009482"/>
    </source>
</evidence>
<dbReference type="PROSITE" id="PS50294">
    <property type="entry name" value="WD_REPEATS_REGION"/>
    <property type="match status" value="2"/>
</dbReference>
<dbReference type="FunFam" id="2.130.10.10:FF:000502">
    <property type="entry name" value="Coronin"/>
    <property type="match status" value="1"/>
</dbReference>
<dbReference type="GO" id="GO:0007015">
    <property type="term" value="P:actin filament organization"/>
    <property type="evidence" value="ECO:0007669"/>
    <property type="project" value="TreeGrafter"/>
</dbReference>
<evidence type="ECO:0000256" key="6">
    <source>
        <dbReference type="PROSITE-ProRule" id="PRU00221"/>
    </source>
</evidence>
<dbReference type="InterPro" id="IPR019775">
    <property type="entry name" value="WD40_repeat_CS"/>
</dbReference>
<dbReference type="EMBL" id="JAOPGA020000739">
    <property type="protein sequence ID" value="KAL0481240.1"/>
    <property type="molecule type" value="Genomic_DNA"/>
</dbReference>
<name>A0AAW2YVV1_9EUKA</name>
<dbReference type="PANTHER" id="PTHR10856">
    <property type="entry name" value="CORONIN"/>
    <property type="match status" value="1"/>
</dbReference>
<feature type="region of interest" description="Disordered" evidence="8">
    <location>
        <begin position="408"/>
        <end position="433"/>
    </location>
</feature>
<dbReference type="Pfam" id="PF00400">
    <property type="entry name" value="WD40"/>
    <property type="match status" value="3"/>
</dbReference>
<dbReference type="AlphaFoldDB" id="A0AAW2YVV1"/>
<dbReference type="InterPro" id="IPR015048">
    <property type="entry name" value="DUF1899"/>
</dbReference>
<dbReference type="SMART" id="SM00320">
    <property type="entry name" value="WD40"/>
    <property type="match status" value="3"/>
</dbReference>
<dbReference type="Proteomes" id="UP001431209">
    <property type="component" value="Unassembled WGS sequence"/>
</dbReference>
<dbReference type="InterPro" id="IPR015505">
    <property type="entry name" value="Coronin"/>
</dbReference>
<sequence>MSFVRSSKFRHVFGTAVKPENAYTDLRANIAAFDTDYIKANTLFFTFPWQGGGGSLAVIKHGDTGKKSADTPTLSGHTGQIVDFAFNPFNEYILASGSTDATVKIWSIPEGGLTETITESAVSLEGHLKKINNVLWHPTANNVLLSTGSDHKVNLWDVELGKERASFENVFQDTIHSVAYNKNGSQLVATSKDKKMRLLDPRASNPVTAETDGHQGTKASRAIFLTGQNDRIFTVGFTKASERHFMIWDPRDISKPILNQDIDVSAGLIMPFYDEGTNLLFLAGKGDGNIRYFELVDSDPYIYHISDFKSTDPQRGMCMVPKLGMDTSSCEVVRLLKLENKIVTPISFQVPRRSDLFQPDIYPDTVAPEATLTADEYFAGENKDPIYVSMKPGENKYAGKANTFSADKVEKKAPKAALPKPASSPQELQKQNEELRKRVEELHKENYELKNKLQELEGKQ</sequence>
<evidence type="ECO:0000256" key="3">
    <source>
        <dbReference type="ARBA" id="ARBA00022737"/>
    </source>
</evidence>
<reference evidence="10 11" key="1">
    <citation type="submission" date="2024-03" db="EMBL/GenBank/DDBJ databases">
        <title>The Acrasis kona genome and developmental transcriptomes reveal deep origins of eukaryotic multicellular pathways.</title>
        <authorList>
            <person name="Sheikh S."/>
            <person name="Fu C.-J."/>
            <person name="Brown M.W."/>
            <person name="Baldauf S.L."/>
        </authorList>
    </citation>
    <scope>NUCLEOTIDE SEQUENCE [LARGE SCALE GENOMIC DNA]</scope>
    <source>
        <strain evidence="10 11">ATCC MYA-3509</strain>
    </source>
</reference>
<keyword evidence="11" id="KW-1185">Reference proteome</keyword>
<comment type="caution">
    <text evidence="10">The sequence shown here is derived from an EMBL/GenBank/DDBJ whole genome shotgun (WGS) entry which is preliminary data.</text>
</comment>
<gene>
    <name evidence="10" type="ORF">AKO1_012828</name>
</gene>
<dbReference type="Gene3D" id="2.130.10.10">
    <property type="entry name" value="YVTN repeat-like/Quinoprotein amine dehydrogenase"/>
    <property type="match status" value="1"/>
</dbReference>
<evidence type="ECO:0000259" key="9">
    <source>
        <dbReference type="SMART" id="SM01166"/>
    </source>
</evidence>
<protein>
    <recommendedName>
        <fullName evidence="7">Coronin</fullName>
    </recommendedName>
</protein>
<dbReference type="PROSITE" id="PS00678">
    <property type="entry name" value="WD_REPEATS_1"/>
    <property type="match status" value="1"/>
</dbReference>
<comment type="similarity">
    <text evidence="1 7">Belongs to the WD repeat coronin family.</text>
</comment>
<dbReference type="PANTHER" id="PTHR10856:SF0">
    <property type="entry name" value="CORONIN"/>
    <property type="match status" value="1"/>
</dbReference>
<dbReference type="PROSITE" id="PS50082">
    <property type="entry name" value="WD_REPEATS_2"/>
    <property type="match status" value="2"/>
</dbReference>
<evidence type="ECO:0000313" key="11">
    <source>
        <dbReference type="Proteomes" id="UP001431209"/>
    </source>
</evidence>
<dbReference type="InterPro" id="IPR001680">
    <property type="entry name" value="WD40_rpt"/>
</dbReference>
<dbReference type="InterPro" id="IPR015943">
    <property type="entry name" value="WD40/YVTN_repeat-like_dom_sf"/>
</dbReference>
<feature type="repeat" description="WD" evidence="6">
    <location>
        <begin position="124"/>
        <end position="166"/>
    </location>
</feature>
<accession>A0AAW2YVV1</accession>
<organism evidence="10 11">
    <name type="scientific">Acrasis kona</name>
    <dbReference type="NCBI Taxonomy" id="1008807"/>
    <lineage>
        <taxon>Eukaryota</taxon>
        <taxon>Discoba</taxon>
        <taxon>Heterolobosea</taxon>
        <taxon>Tetramitia</taxon>
        <taxon>Eutetramitia</taxon>
        <taxon>Acrasidae</taxon>
        <taxon>Acrasis</taxon>
    </lineage>
</organism>
<dbReference type="Pfam" id="PF08953">
    <property type="entry name" value="DUF1899"/>
    <property type="match status" value="1"/>
</dbReference>
<keyword evidence="4" id="KW-0175">Coiled coil</keyword>